<reference evidence="1 2" key="1">
    <citation type="submission" date="2020-02" db="EMBL/GenBank/DDBJ databases">
        <title>Draft genome sequence of Haematococcus lacustris strain NIES-144.</title>
        <authorList>
            <person name="Morimoto D."/>
            <person name="Nakagawa S."/>
            <person name="Yoshida T."/>
            <person name="Sawayama S."/>
        </authorList>
    </citation>
    <scope>NUCLEOTIDE SEQUENCE [LARGE SCALE GENOMIC DNA]</scope>
    <source>
        <strain evidence="1 2">NIES-144</strain>
    </source>
</reference>
<proteinExistence type="predicted"/>
<dbReference type="EMBL" id="BLLF01001704">
    <property type="protein sequence ID" value="GFH20824.1"/>
    <property type="molecule type" value="Genomic_DNA"/>
</dbReference>
<sequence>MLDSRRVHRTWESTRPVLKYTNLNIPYGTTATLTLELTRACTLDQLCGSVGSCTYAPFDTTGLNGLCPINDFRSVPPY</sequence>
<accession>A0A699ZQ23</accession>
<name>A0A699ZQ23_HAELA</name>
<organism evidence="1 2">
    <name type="scientific">Haematococcus lacustris</name>
    <name type="common">Green alga</name>
    <name type="synonym">Haematococcus pluvialis</name>
    <dbReference type="NCBI Taxonomy" id="44745"/>
    <lineage>
        <taxon>Eukaryota</taxon>
        <taxon>Viridiplantae</taxon>
        <taxon>Chlorophyta</taxon>
        <taxon>core chlorophytes</taxon>
        <taxon>Chlorophyceae</taxon>
        <taxon>CS clade</taxon>
        <taxon>Chlamydomonadales</taxon>
        <taxon>Haematococcaceae</taxon>
        <taxon>Haematococcus</taxon>
    </lineage>
</organism>
<gene>
    <name evidence="1" type="ORF">HaLaN_18012</name>
</gene>
<keyword evidence="2" id="KW-1185">Reference proteome</keyword>
<dbReference type="Proteomes" id="UP000485058">
    <property type="component" value="Unassembled WGS sequence"/>
</dbReference>
<evidence type="ECO:0000313" key="1">
    <source>
        <dbReference type="EMBL" id="GFH20824.1"/>
    </source>
</evidence>
<comment type="caution">
    <text evidence="1">The sequence shown here is derived from an EMBL/GenBank/DDBJ whole genome shotgun (WGS) entry which is preliminary data.</text>
</comment>
<protein>
    <submittedName>
        <fullName evidence="1">DUF3707 domain-containing protein</fullName>
    </submittedName>
</protein>
<dbReference type="AlphaFoldDB" id="A0A699ZQ23"/>
<evidence type="ECO:0000313" key="2">
    <source>
        <dbReference type="Proteomes" id="UP000485058"/>
    </source>
</evidence>